<feature type="chain" id="PRO_5043769894" evidence="4">
    <location>
        <begin position="22"/>
        <end position="522"/>
    </location>
</feature>
<feature type="coiled-coil region" evidence="2">
    <location>
        <begin position="243"/>
        <end position="297"/>
    </location>
</feature>
<accession>A0A7H1MBQ6</accession>
<comment type="subcellular location">
    <subcellularLocation>
        <location evidence="1">Cell outer membrane</location>
    </subcellularLocation>
</comment>
<evidence type="ECO:0000256" key="1">
    <source>
        <dbReference type="ARBA" id="ARBA00004442"/>
    </source>
</evidence>
<dbReference type="PROSITE" id="PS51257">
    <property type="entry name" value="PROKAR_LIPOPROTEIN"/>
    <property type="match status" value="1"/>
</dbReference>
<dbReference type="SUPFAM" id="SSF56925">
    <property type="entry name" value="OMPA-like"/>
    <property type="match status" value="1"/>
</dbReference>
<organism evidence="6 7">
    <name type="scientific">Neisseria musculi</name>
    <dbReference type="NCBI Taxonomy" id="1815583"/>
    <lineage>
        <taxon>Bacteria</taxon>
        <taxon>Pseudomonadati</taxon>
        <taxon>Pseudomonadota</taxon>
        <taxon>Betaproteobacteria</taxon>
        <taxon>Neisseriales</taxon>
        <taxon>Neisseriaceae</taxon>
        <taxon>Neisseria</taxon>
    </lineage>
</organism>
<evidence type="ECO:0000256" key="2">
    <source>
        <dbReference type="SAM" id="Coils"/>
    </source>
</evidence>
<evidence type="ECO:0000313" key="7">
    <source>
        <dbReference type="Proteomes" id="UP000516412"/>
    </source>
</evidence>
<feature type="signal peptide" evidence="4">
    <location>
        <begin position="1"/>
        <end position="21"/>
    </location>
</feature>
<proteinExistence type="predicted"/>
<dbReference type="KEGG" id="nmus:H7A79_1414"/>
<dbReference type="EMBL" id="CP060414">
    <property type="protein sequence ID" value="QNT59071.2"/>
    <property type="molecule type" value="Genomic_DNA"/>
</dbReference>
<sequence>MSKKTTVKHLALAAVCAAVLAACGGGGSTSADLVDNAVAARNVMNMIEALDAPAETTLEDKERVEAAAQSYNRLSDSQKSLISKEQKDKLAAALDALAAASAGSSAGGNGTVDASEISDNNSLAPLNLPTPLHTAFIASTGAQQHNPHMQLRGVDGKPALIDDQIGLIRTLEFNANDPVKLDGVVITNKNTAGDATTISFATPNSSISKAFSGGHSREDISEQTGDEPNTHFSNVKSTVDARIVENYKKLEAAKKTLEAAEKALAQAQKSGAEEEALAEAQKARDDALADKNKIETAYNNDRLLRSGLAGATADAVSALAYFKKDKNGLVFDKKFDGVYIVQFADGTRIVLHDPAAAGWIYQTFAHYTDPKNGIAHGYQSIGDETAVSAMPTSGTATYTGITTAYLVEAGKADRQLTADVKAVADFAKKGLRFETGNAQFHSLNNGVRVSEAASGYNMKGTASWSANSNSFKGDAVTADNRMTGRLLGKFYGEQAAEIGGTYGLQNADNTKQLIGGYGAKRP</sequence>
<dbReference type="Proteomes" id="UP000516412">
    <property type="component" value="Chromosome"/>
</dbReference>
<gene>
    <name evidence="6" type="ORF">H7A79_1414</name>
</gene>
<name>A0A7H1MBQ6_9NEIS</name>
<dbReference type="GO" id="GO:0009279">
    <property type="term" value="C:cell outer membrane"/>
    <property type="evidence" value="ECO:0007669"/>
    <property type="project" value="UniProtKB-SubCell"/>
</dbReference>
<feature type="region of interest" description="Disordered" evidence="3">
    <location>
        <begin position="211"/>
        <end position="230"/>
    </location>
</feature>
<evidence type="ECO:0000256" key="3">
    <source>
        <dbReference type="SAM" id="MobiDB-lite"/>
    </source>
</evidence>
<dbReference type="InterPro" id="IPR001677">
    <property type="entry name" value="TbpB_B_D"/>
</dbReference>
<reference evidence="6" key="1">
    <citation type="submission" date="2024-06" db="EMBL/GenBank/DDBJ databases">
        <title>Complete Genome Sequence of mouse commensal type strain Neisseria musculi.</title>
        <authorList>
            <person name="Thapa E."/>
            <person name="Aluvathingal J."/>
            <person name="Nadendla S."/>
            <person name="Mehta A."/>
            <person name="Tettelin H."/>
            <person name="Weyand N.J."/>
        </authorList>
    </citation>
    <scope>NUCLEOTIDE SEQUENCE</scope>
    <source>
        <strain evidence="6">NW831</strain>
    </source>
</reference>
<evidence type="ECO:0000256" key="4">
    <source>
        <dbReference type="SAM" id="SignalP"/>
    </source>
</evidence>
<dbReference type="Gene3D" id="2.40.160.90">
    <property type="match status" value="1"/>
</dbReference>
<keyword evidence="2" id="KW-0175">Coiled coil</keyword>
<dbReference type="RefSeq" id="WP_246408106.1">
    <property type="nucleotide sequence ID" value="NZ_CP060414.2"/>
</dbReference>
<feature type="domain" description="Transferrin-binding protein B C-lobe/N-lobe beta-barrel" evidence="5">
    <location>
        <begin position="390"/>
        <end position="521"/>
    </location>
</feature>
<dbReference type="AlphaFoldDB" id="A0A7H1MBQ6"/>
<dbReference type="Pfam" id="PF01298">
    <property type="entry name" value="TbpB_B_D"/>
    <property type="match status" value="1"/>
</dbReference>
<dbReference type="InterPro" id="IPR011250">
    <property type="entry name" value="OMP/PagP_B-barrel"/>
</dbReference>
<evidence type="ECO:0000259" key="5">
    <source>
        <dbReference type="Pfam" id="PF01298"/>
    </source>
</evidence>
<keyword evidence="4" id="KW-0732">Signal</keyword>
<protein>
    <submittedName>
        <fullName evidence="6">Transferrin binding protein-like solute binding family protein</fullName>
    </submittedName>
</protein>
<keyword evidence="7" id="KW-1185">Reference proteome</keyword>
<evidence type="ECO:0000313" key="6">
    <source>
        <dbReference type="EMBL" id="QNT59071.2"/>
    </source>
</evidence>